<dbReference type="Proteomes" id="UP000450000">
    <property type="component" value="Unassembled WGS sequence"/>
</dbReference>
<comment type="caution">
    <text evidence="3">The sequence shown here is derived from an EMBL/GenBank/DDBJ whole genome shotgun (WGS) entry which is preliminary data.</text>
</comment>
<proteinExistence type="predicted"/>
<dbReference type="AlphaFoldDB" id="A0A6N7L0Z4"/>
<feature type="compositionally biased region" description="Low complexity" evidence="2">
    <location>
        <begin position="430"/>
        <end position="445"/>
    </location>
</feature>
<feature type="region of interest" description="Disordered" evidence="2">
    <location>
        <begin position="1"/>
        <end position="29"/>
    </location>
</feature>
<gene>
    <name evidence="3" type="ORF">F7Q99_35820</name>
</gene>
<evidence type="ECO:0000256" key="2">
    <source>
        <dbReference type="SAM" id="MobiDB-lite"/>
    </source>
</evidence>
<keyword evidence="1" id="KW-0175">Coiled coil</keyword>
<evidence type="ECO:0000313" key="4">
    <source>
        <dbReference type="Proteomes" id="UP000450000"/>
    </source>
</evidence>
<reference evidence="3 4" key="1">
    <citation type="submission" date="2019-09" db="EMBL/GenBank/DDBJ databases">
        <title>Genome Sequences of Streptomyces kaniharaensis ATCC 21070.</title>
        <authorList>
            <person name="Zhu W."/>
            <person name="De Crecy-Lagard V."/>
            <person name="Richards N.G."/>
        </authorList>
    </citation>
    <scope>NUCLEOTIDE SEQUENCE [LARGE SCALE GENOMIC DNA]</scope>
    <source>
        <strain evidence="3 4">SF-557</strain>
    </source>
</reference>
<dbReference type="EMBL" id="WBOF01000004">
    <property type="protein sequence ID" value="MQS17410.1"/>
    <property type="molecule type" value="Genomic_DNA"/>
</dbReference>
<keyword evidence="4" id="KW-1185">Reference proteome</keyword>
<accession>A0A6N7L0Z4</accession>
<evidence type="ECO:0000256" key="1">
    <source>
        <dbReference type="SAM" id="Coils"/>
    </source>
</evidence>
<dbReference type="OrthoDB" id="4230136at2"/>
<feature type="coiled-coil region" evidence="1">
    <location>
        <begin position="205"/>
        <end position="232"/>
    </location>
</feature>
<evidence type="ECO:0000313" key="3">
    <source>
        <dbReference type="EMBL" id="MQS17410.1"/>
    </source>
</evidence>
<name>A0A6N7L0Z4_9ACTN</name>
<organism evidence="3 4">
    <name type="scientific">Streptomyces kaniharaensis</name>
    <dbReference type="NCBI Taxonomy" id="212423"/>
    <lineage>
        <taxon>Bacteria</taxon>
        <taxon>Bacillati</taxon>
        <taxon>Actinomycetota</taxon>
        <taxon>Actinomycetes</taxon>
        <taxon>Kitasatosporales</taxon>
        <taxon>Streptomycetaceae</taxon>
        <taxon>Streptomyces</taxon>
    </lineage>
</organism>
<dbReference type="RefSeq" id="WP_153470193.1">
    <property type="nucleotide sequence ID" value="NZ_WBOF01000004.1"/>
</dbReference>
<feature type="region of interest" description="Disordered" evidence="2">
    <location>
        <begin position="401"/>
        <end position="445"/>
    </location>
</feature>
<sequence length="445" mass="48677">MSGREDRPEPGTVEAAEQVGGCGGPLRGEQHQDLVVERQDQKSPVGAARVLLRWSLPRGLERVLTPVQGEWARIGHTGGRRRVRAAARAELVRLAGIVGAEQAPALLAERLERRLAAQFGQPVRDPIGWLLGRGLPQRAECYAQACDDRVRMDTGRVCPSCELLVEDRRALRHQVARSVTEQLLVLAPEEFRAEVERRLSREVARLAAEEAVRRERATIERARREKAWARQRDEQAAAQAELAARPCLECGVPEAGGLCLICSETRTTRQALESAAEFAAVAAGLVDVPAARGGLLGVCRARLEAEAEQAGERWRGQGLPEAAVVWQLRELVEQLVARERALALEALLHGPQARAEADRVAGIERARRRGEPEVLAAADEAARRCAQALLAQQLDQVRAEVQDPVQPPASGWRERMSQYASQPLEDESLPAPVRPARARTAVSAA</sequence>
<protein>
    <submittedName>
        <fullName evidence="3">Uncharacterized protein</fullName>
    </submittedName>
</protein>